<protein>
    <recommendedName>
        <fullName evidence="8">Rhodopsin domain-containing protein</fullName>
    </recommendedName>
</protein>
<evidence type="ECO:0000256" key="4">
    <source>
        <dbReference type="ARBA" id="ARBA00023136"/>
    </source>
</evidence>
<keyword evidence="4 7" id="KW-0472">Membrane</keyword>
<feature type="transmembrane region" description="Helical" evidence="7">
    <location>
        <begin position="235"/>
        <end position="257"/>
    </location>
</feature>
<dbReference type="RefSeq" id="XP_073562284.1">
    <property type="nucleotide sequence ID" value="XM_073698933.1"/>
</dbReference>
<sequence>MASLMSRNEEGERIQQIANNLPPIPVHGFTKTIQAITYVVCILATLTVALRVYVRMRLSGSERAWGWDDIFAVAGWVPLLPSVVFLILATYYGLGARDDHVPEGMLIYYQVRVKGYMFIFEMVYFASSVLTKLAMAIMILRLTSTRHYAYIIWGNMALLGVNATVCLIIMFVSCSPLPALWNEKLDRRSGYCRIEYGWIIISYAGSVVLAIVDWTCAITPFFMLRSLQMPKRRKISVQIILGLGIFGSAAGLVRLGYYHAYDTVKYPHQSLYNWGSTILWSVLEAGLGIISCSLPPLRRLFRRFYSGSSGQSGMRSGPATVDGGTQLNSISGKLNAGLSSISRKEGSNWDRLDDGQSTSSQQHIVKSTEVYVETSSADGEEPRQNRKDGEYSWNEHV</sequence>
<accession>A0ABY2HCS2</accession>
<dbReference type="Pfam" id="PF20684">
    <property type="entry name" value="Fung_rhodopsin"/>
    <property type="match status" value="1"/>
</dbReference>
<keyword evidence="2 7" id="KW-0812">Transmembrane</keyword>
<evidence type="ECO:0000256" key="2">
    <source>
        <dbReference type="ARBA" id="ARBA00022692"/>
    </source>
</evidence>
<evidence type="ECO:0000256" key="1">
    <source>
        <dbReference type="ARBA" id="ARBA00004141"/>
    </source>
</evidence>
<feature type="compositionally biased region" description="Polar residues" evidence="6">
    <location>
        <begin position="355"/>
        <end position="365"/>
    </location>
</feature>
<feature type="transmembrane region" description="Helical" evidence="7">
    <location>
        <begin position="115"/>
        <end position="140"/>
    </location>
</feature>
<evidence type="ECO:0000259" key="8">
    <source>
        <dbReference type="Pfam" id="PF20684"/>
    </source>
</evidence>
<dbReference type="InterPro" id="IPR049326">
    <property type="entry name" value="Rhodopsin_dom_fungi"/>
</dbReference>
<dbReference type="EMBL" id="PPTA01000002">
    <property type="protein sequence ID" value="TFB06083.1"/>
    <property type="molecule type" value="Genomic_DNA"/>
</dbReference>
<evidence type="ECO:0000256" key="3">
    <source>
        <dbReference type="ARBA" id="ARBA00022989"/>
    </source>
</evidence>
<dbReference type="InterPro" id="IPR052337">
    <property type="entry name" value="SAT4-like"/>
</dbReference>
<evidence type="ECO:0000313" key="9">
    <source>
        <dbReference type="EMBL" id="TFB06083.1"/>
    </source>
</evidence>
<name>A0ABY2HCS2_9HYPO</name>
<feature type="domain" description="Rhodopsin" evidence="8">
    <location>
        <begin position="50"/>
        <end position="303"/>
    </location>
</feature>
<evidence type="ECO:0000256" key="5">
    <source>
        <dbReference type="ARBA" id="ARBA00038359"/>
    </source>
</evidence>
<evidence type="ECO:0000313" key="10">
    <source>
        <dbReference type="Proteomes" id="UP001642720"/>
    </source>
</evidence>
<comment type="subcellular location">
    <subcellularLocation>
        <location evidence="1">Membrane</location>
        <topology evidence="1">Multi-pass membrane protein</topology>
    </subcellularLocation>
</comment>
<feature type="transmembrane region" description="Helical" evidence="7">
    <location>
        <begin position="277"/>
        <end position="297"/>
    </location>
</feature>
<evidence type="ECO:0000256" key="6">
    <source>
        <dbReference type="SAM" id="MobiDB-lite"/>
    </source>
</evidence>
<keyword evidence="3 7" id="KW-1133">Transmembrane helix</keyword>
<gene>
    <name evidence="9" type="ORF">CCMA1212_001510</name>
</gene>
<evidence type="ECO:0000256" key="7">
    <source>
        <dbReference type="SAM" id="Phobius"/>
    </source>
</evidence>
<keyword evidence="10" id="KW-1185">Reference proteome</keyword>
<dbReference type="PANTHER" id="PTHR33048:SF47">
    <property type="entry name" value="INTEGRAL MEMBRANE PROTEIN-RELATED"/>
    <property type="match status" value="1"/>
</dbReference>
<feature type="transmembrane region" description="Helical" evidence="7">
    <location>
        <begin position="70"/>
        <end position="95"/>
    </location>
</feature>
<feature type="transmembrane region" description="Helical" evidence="7">
    <location>
        <begin position="198"/>
        <end position="223"/>
    </location>
</feature>
<dbReference type="PANTHER" id="PTHR33048">
    <property type="entry name" value="PTH11-LIKE INTEGRAL MEMBRANE PROTEIN (AFU_ORTHOLOGUE AFUA_5G11245)"/>
    <property type="match status" value="1"/>
</dbReference>
<feature type="compositionally biased region" description="Basic and acidic residues" evidence="6">
    <location>
        <begin position="345"/>
        <end position="354"/>
    </location>
</feature>
<reference evidence="9 10" key="1">
    <citation type="submission" date="2018-01" db="EMBL/GenBank/DDBJ databases">
        <title>Genome characterization of the sugarcane-associated fungus Trichoderma ghanense CCMA-1212 and their application in lignocelulose bioconversion.</title>
        <authorList>
            <person name="Steindorff A.S."/>
            <person name="Mendes T.D."/>
            <person name="Vilela E.S.D."/>
            <person name="Rodrigues D.S."/>
            <person name="Formighieri E.F."/>
            <person name="Melo I.S."/>
            <person name="Favaro L.C.L."/>
        </authorList>
    </citation>
    <scope>NUCLEOTIDE SEQUENCE [LARGE SCALE GENOMIC DNA]</scope>
    <source>
        <strain evidence="9 10">CCMA-1212</strain>
    </source>
</reference>
<comment type="similarity">
    <text evidence="5">Belongs to the SAT4 family.</text>
</comment>
<dbReference type="GeneID" id="300573383"/>
<feature type="region of interest" description="Disordered" evidence="6">
    <location>
        <begin position="345"/>
        <end position="397"/>
    </location>
</feature>
<organism evidence="9 10">
    <name type="scientific">Trichoderma ghanense</name>
    <dbReference type="NCBI Taxonomy" id="65468"/>
    <lineage>
        <taxon>Eukaryota</taxon>
        <taxon>Fungi</taxon>
        <taxon>Dikarya</taxon>
        <taxon>Ascomycota</taxon>
        <taxon>Pezizomycotina</taxon>
        <taxon>Sordariomycetes</taxon>
        <taxon>Hypocreomycetidae</taxon>
        <taxon>Hypocreales</taxon>
        <taxon>Hypocreaceae</taxon>
        <taxon>Trichoderma</taxon>
    </lineage>
</organism>
<feature type="transmembrane region" description="Helical" evidence="7">
    <location>
        <begin position="35"/>
        <end position="54"/>
    </location>
</feature>
<dbReference type="Proteomes" id="UP001642720">
    <property type="component" value="Unassembled WGS sequence"/>
</dbReference>
<comment type="caution">
    <text evidence="9">The sequence shown here is derived from an EMBL/GenBank/DDBJ whole genome shotgun (WGS) entry which is preliminary data.</text>
</comment>
<feature type="compositionally biased region" description="Basic and acidic residues" evidence="6">
    <location>
        <begin position="380"/>
        <end position="397"/>
    </location>
</feature>
<feature type="transmembrane region" description="Helical" evidence="7">
    <location>
        <begin position="152"/>
        <end position="178"/>
    </location>
</feature>
<proteinExistence type="inferred from homology"/>